<keyword evidence="1" id="KW-0472">Membrane</keyword>
<dbReference type="Proteomes" id="UP000298663">
    <property type="component" value="Chromosome X"/>
</dbReference>
<protein>
    <recommendedName>
        <fullName evidence="5">UPAR/Ly6 domain-containing protein</fullName>
    </recommendedName>
</protein>
<keyword evidence="2" id="KW-0732">Signal</keyword>
<proteinExistence type="predicted"/>
<dbReference type="EMBL" id="CM016762">
    <property type="protein sequence ID" value="TMS32929.1"/>
    <property type="molecule type" value="Genomic_DNA"/>
</dbReference>
<evidence type="ECO:0000256" key="1">
    <source>
        <dbReference type="SAM" id="Phobius"/>
    </source>
</evidence>
<evidence type="ECO:0000256" key="2">
    <source>
        <dbReference type="SAM" id="SignalP"/>
    </source>
</evidence>
<gene>
    <name evidence="3" type="ORF">L596_000720</name>
</gene>
<accession>A0A4U8UK88</accession>
<reference evidence="3 4" key="1">
    <citation type="journal article" date="2015" name="Genome Biol.">
        <title>Comparative genomics of Steinernema reveals deeply conserved gene regulatory networks.</title>
        <authorList>
            <person name="Dillman A.R."/>
            <person name="Macchietto M."/>
            <person name="Porter C.F."/>
            <person name="Rogers A."/>
            <person name="Williams B."/>
            <person name="Antoshechkin I."/>
            <person name="Lee M.M."/>
            <person name="Goodwin Z."/>
            <person name="Lu X."/>
            <person name="Lewis E.E."/>
            <person name="Goodrich-Blair H."/>
            <person name="Stock S.P."/>
            <person name="Adams B.J."/>
            <person name="Sternberg P.W."/>
            <person name="Mortazavi A."/>
        </authorList>
    </citation>
    <scope>NUCLEOTIDE SEQUENCE [LARGE SCALE GENOMIC DNA]</scope>
    <source>
        <strain evidence="3 4">ALL</strain>
    </source>
</reference>
<keyword evidence="1" id="KW-0812">Transmembrane</keyword>
<reference evidence="3 4" key="2">
    <citation type="journal article" date="2019" name="G3 (Bethesda)">
        <title>Hybrid Assembly of the Genome of the Entomopathogenic Nematode Steinernema carpocapsae Identifies the X-Chromosome.</title>
        <authorList>
            <person name="Serra L."/>
            <person name="Macchietto M."/>
            <person name="Macias-Munoz A."/>
            <person name="McGill C.J."/>
            <person name="Rodriguez I.M."/>
            <person name="Rodriguez B."/>
            <person name="Murad R."/>
            <person name="Mortazavi A."/>
        </authorList>
    </citation>
    <scope>NUCLEOTIDE SEQUENCE [LARGE SCALE GENOMIC DNA]</scope>
    <source>
        <strain evidence="3 4">ALL</strain>
    </source>
</reference>
<evidence type="ECO:0000313" key="3">
    <source>
        <dbReference type="EMBL" id="TMS32929.1"/>
    </source>
</evidence>
<organism evidence="3 4">
    <name type="scientific">Steinernema carpocapsae</name>
    <name type="common">Entomopathogenic nematode</name>
    <dbReference type="NCBI Taxonomy" id="34508"/>
    <lineage>
        <taxon>Eukaryota</taxon>
        <taxon>Metazoa</taxon>
        <taxon>Ecdysozoa</taxon>
        <taxon>Nematoda</taxon>
        <taxon>Chromadorea</taxon>
        <taxon>Rhabditida</taxon>
        <taxon>Tylenchina</taxon>
        <taxon>Panagrolaimomorpha</taxon>
        <taxon>Strongyloidoidea</taxon>
        <taxon>Steinernematidae</taxon>
        <taxon>Steinernema</taxon>
    </lineage>
</organism>
<dbReference type="AlphaFoldDB" id="A0A4U8UK88"/>
<feature type="chain" id="PRO_5020906010" description="UPAR/Ly6 domain-containing protein" evidence="2">
    <location>
        <begin position="21"/>
        <end position="270"/>
    </location>
</feature>
<sequence length="270" mass="30055">MPNFGYSVVLLAVLLQISSATFKCNTCASRGFWDYSNYFFTKKGLPDCNIENDKNLEDCPDTSFCIAVAYAPPSGQNSFMIRGCYATLLDQDFSEEALNQFNLTKKPEVGVTYVTFAKDFGMTMCRSNTDQSCNKELSVGNGKVETPTSTSTISQLKNNVSSCYQCDAGDETCDHPRARPCAKDNFHSFCYSKIGVVKGARYQRFGCSTFNPYLIPDKEFQYKANETVTFKDTVVTAITHKFCTTDNCNKSASAIGFNALLILIVAYFFF</sequence>
<comment type="caution">
    <text evidence="3">The sequence shown here is derived from an EMBL/GenBank/DDBJ whole genome shotgun (WGS) entry which is preliminary data.</text>
</comment>
<name>A0A4U8UK88_STECR</name>
<keyword evidence="1" id="KW-1133">Transmembrane helix</keyword>
<evidence type="ECO:0000313" key="4">
    <source>
        <dbReference type="Proteomes" id="UP000298663"/>
    </source>
</evidence>
<feature type="transmembrane region" description="Helical" evidence="1">
    <location>
        <begin position="251"/>
        <end position="269"/>
    </location>
</feature>
<feature type="signal peptide" evidence="2">
    <location>
        <begin position="1"/>
        <end position="20"/>
    </location>
</feature>
<keyword evidence="4" id="KW-1185">Reference proteome</keyword>
<evidence type="ECO:0008006" key="5">
    <source>
        <dbReference type="Google" id="ProtNLM"/>
    </source>
</evidence>
<dbReference type="EMBL" id="AZBU02000001">
    <property type="protein sequence ID" value="TMS32929.1"/>
    <property type="molecule type" value="Genomic_DNA"/>
</dbReference>